<dbReference type="Pfam" id="PF24681">
    <property type="entry name" value="Kelch_KLHDC2_KLHL20_DRC7"/>
    <property type="match status" value="1"/>
</dbReference>
<reference evidence="3" key="1">
    <citation type="submission" date="2006-10" db="EMBL/GenBank/DDBJ databases">
        <authorList>
            <person name="Amadeo P."/>
            <person name="Zhao Q."/>
            <person name="Wortman J."/>
            <person name="Fraser-Liggett C."/>
            <person name="Carlton J."/>
        </authorList>
    </citation>
    <scope>NUCLEOTIDE SEQUENCE</scope>
    <source>
        <strain evidence="3">G3</strain>
    </source>
</reference>
<dbReference type="AlphaFoldDB" id="A2EFV0"/>
<reference evidence="3" key="2">
    <citation type="journal article" date="2007" name="Science">
        <title>Draft genome sequence of the sexually transmitted pathogen Trichomonas vaginalis.</title>
        <authorList>
            <person name="Carlton J.M."/>
            <person name="Hirt R.P."/>
            <person name="Silva J.C."/>
            <person name="Delcher A.L."/>
            <person name="Schatz M."/>
            <person name="Zhao Q."/>
            <person name="Wortman J.R."/>
            <person name="Bidwell S.L."/>
            <person name="Alsmark U.C.M."/>
            <person name="Besteiro S."/>
            <person name="Sicheritz-Ponten T."/>
            <person name="Noel C.J."/>
            <person name="Dacks J.B."/>
            <person name="Foster P.G."/>
            <person name="Simillion C."/>
            <person name="Van de Peer Y."/>
            <person name="Miranda-Saavedra D."/>
            <person name="Barton G.J."/>
            <person name="Westrop G.D."/>
            <person name="Mueller S."/>
            <person name="Dessi D."/>
            <person name="Fiori P.L."/>
            <person name="Ren Q."/>
            <person name="Paulsen I."/>
            <person name="Zhang H."/>
            <person name="Bastida-Corcuera F.D."/>
            <person name="Simoes-Barbosa A."/>
            <person name="Brown M.T."/>
            <person name="Hayes R.D."/>
            <person name="Mukherjee M."/>
            <person name="Okumura C.Y."/>
            <person name="Schneider R."/>
            <person name="Smith A.J."/>
            <person name="Vanacova S."/>
            <person name="Villalvazo M."/>
            <person name="Haas B.J."/>
            <person name="Pertea M."/>
            <person name="Feldblyum T.V."/>
            <person name="Utterback T.R."/>
            <person name="Shu C.L."/>
            <person name="Osoegawa K."/>
            <person name="de Jong P.J."/>
            <person name="Hrdy I."/>
            <person name="Horvathova L."/>
            <person name="Zubacova Z."/>
            <person name="Dolezal P."/>
            <person name="Malik S.B."/>
            <person name="Logsdon J.M. Jr."/>
            <person name="Henze K."/>
            <person name="Gupta A."/>
            <person name="Wang C.C."/>
            <person name="Dunne R.L."/>
            <person name="Upcroft J.A."/>
            <person name="Upcroft P."/>
            <person name="White O."/>
            <person name="Salzberg S.L."/>
            <person name="Tang P."/>
            <person name="Chiu C.-H."/>
            <person name="Lee Y.-S."/>
            <person name="Embley T.M."/>
            <person name="Coombs G.H."/>
            <person name="Mottram J.C."/>
            <person name="Tachezy J."/>
            <person name="Fraser-Liggett C.M."/>
            <person name="Johnson P.J."/>
        </authorList>
    </citation>
    <scope>NUCLEOTIDE SEQUENCE [LARGE SCALE GENOMIC DNA]</scope>
    <source>
        <strain evidence="3">G3</strain>
    </source>
</reference>
<dbReference type="PANTHER" id="PTHR46093">
    <property type="entry name" value="ACYL-COA-BINDING DOMAIN-CONTAINING PROTEIN 5"/>
    <property type="match status" value="1"/>
</dbReference>
<organism evidence="3 4">
    <name type="scientific">Trichomonas vaginalis (strain ATCC PRA-98 / G3)</name>
    <dbReference type="NCBI Taxonomy" id="412133"/>
    <lineage>
        <taxon>Eukaryota</taxon>
        <taxon>Metamonada</taxon>
        <taxon>Parabasalia</taxon>
        <taxon>Trichomonadida</taxon>
        <taxon>Trichomonadidae</taxon>
        <taxon>Trichomonas</taxon>
    </lineage>
</organism>
<dbReference type="SUPFAM" id="SSF117281">
    <property type="entry name" value="Kelch motif"/>
    <property type="match status" value="1"/>
</dbReference>
<evidence type="ECO:0000256" key="2">
    <source>
        <dbReference type="ARBA" id="ARBA00022737"/>
    </source>
</evidence>
<dbReference type="EMBL" id="DS113377">
    <property type="protein sequence ID" value="EAY08501.1"/>
    <property type="molecule type" value="Genomic_DNA"/>
</dbReference>
<accession>A2EFV0</accession>
<name>A2EFV0_TRIV3</name>
<dbReference type="InterPro" id="IPR015915">
    <property type="entry name" value="Kelch-typ_b-propeller"/>
</dbReference>
<keyword evidence="1" id="KW-0880">Kelch repeat</keyword>
<dbReference type="OrthoDB" id="6619275at2759"/>
<dbReference type="Proteomes" id="UP000001542">
    <property type="component" value="Unassembled WGS sequence"/>
</dbReference>
<keyword evidence="2" id="KW-0677">Repeat</keyword>
<dbReference type="InParanoid" id="A2EFV0"/>
<dbReference type="PANTHER" id="PTHR46093:SF18">
    <property type="entry name" value="FIBRONECTIN TYPE-III DOMAIN-CONTAINING PROTEIN"/>
    <property type="match status" value="1"/>
</dbReference>
<gene>
    <name evidence="3" type="ORF">TVAG_145810</name>
</gene>
<protein>
    <submittedName>
        <fullName evidence="3">Kelch motif family protein</fullName>
    </submittedName>
</protein>
<sequence length="376" mass="42125">MGSGPSINQSPMNLQYDQYQPFFADDIPECYDIQKKTESDFGFNAIWSVRPLDSVSPINRTGYISAYDPENDCAYIGYGCTESKQHIIDLWRLDMKTRRWKEIQIENNKVTPRAGARAVLVGNFLWVFGGFYNKQYLGDLHCINLLTGAIVHPQTTGQGPKNCSGHSMNYVNGKIVIFGGYNNGSIEQCCILDLRTMAWTSIETKLTKFSHASTVYNNEVYLYGGSKTNAMIKINPQTKEIFSLASFGHFPSYTMTKSSMVTVGKYIVQIGGVAKAGQQFSAIRVYDIERGLWSKLPISPDNTSTLLCDGEIDQDGYFNLPSCYDVTLVYREQEREIVALEGKPFNNPPYLAVLSLGEAIPELNLHSDLLSMLNSF</sequence>
<keyword evidence="4" id="KW-1185">Reference proteome</keyword>
<dbReference type="RefSeq" id="XP_001320724.1">
    <property type="nucleotide sequence ID" value="XM_001320689.1"/>
</dbReference>
<proteinExistence type="predicted"/>
<evidence type="ECO:0000256" key="1">
    <source>
        <dbReference type="ARBA" id="ARBA00022441"/>
    </source>
</evidence>
<dbReference type="eggNOG" id="KOG0379">
    <property type="taxonomic scope" value="Eukaryota"/>
</dbReference>
<dbReference type="STRING" id="5722.A2EFV0"/>
<dbReference type="VEuPathDB" id="TrichDB:TVAG_145810"/>
<evidence type="ECO:0000313" key="3">
    <source>
        <dbReference type="EMBL" id="EAY08501.1"/>
    </source>
</evidence>
<evidence type="ECO:0000313" key="4">
    <source>
        <dbReference type="Proteomes" id="UP000001542"/>
    </source>
</evidence>
<dbReference type="KEGG" id="tva:4766400"/>
<dbReference type="Gene3D" id="2.120.10.80">
    <property type="entry name" value="Kelch-type beta propeller"/>
    <property type="match status" value="1"/>
</dbReference>
<dbReference type="VEuPathDB" id="TrichDB:TVAGG3_0444750"/>
<dbReference type="SMR" id="A2EFV0"/>